<dbReference type="GO" id="GO:0008939">
    <property type="term" value="F:nicotinate-nucleotide-dimethylbenzimidazole phosphoribosyltransferase activity"/>
    <property type="evidence" value="ECO:0007669"/>
    <property type="project" value="InterPro"/>
</dbReference>
<dbReference type="PANTHER" id="PTHR38811:SF1">
    <property type="entry name" value="UPF0284 PROTEIN SLL1500"/>
    <property type="match status" value="1"/>
</dbReference>
<evidence type="ECO:0000256" key="1">
    <source>
        <dbReference type="HAMAP-Rule" id="MF_01086"/>
    </source>
</evidence>
<dbReference type="EMBL" id="LJCQ01000410">
    <property type="protein sequence ID" value="KPV44724.1"/>
    <property type="molecule type" value="Genomic_DNA"/>
</dbReference>
<dbReference type="InterPro" id="IPR003200">
    <property type="entry name" value="Nict_dMeBzImd_PRibTrfase"/>
</dbReference>
<dbReference type="HAMAP" id="MF_01086">
    <property type="entry name" value="UPF0284"/>
    <property type="match status" value="1"/>
</dbReference>
<reference evidence="3 4" key="2">
    <citation type="submission" date="2015-09" db="EMBL/GenBank/DDBJ databases">
        <title>Heavy metals and arsenic resistance mechanisms in polyextremophilic archaea of the family Ferroplasmaceae.</title>
        <authorList>
            <person name="Bulaev A.G."/>
            <person name="Kanygina A.V."/>
        </authorList>
    </citation>
    <scope>NUCLEOTIDE SEQUENCE [LARGE SCALE GENOMIC DNA]</scope>
    <source>
        <strain evidence="3 4">VT</strain>
    </source>
</reference>
<protein>
    <recommendedName>
        <fullName evidence="1">UPF0284 protein AOG54_01855</fullName>
    </recommendedName>
</protein>
<accession>A0A0P9CGR7</accession>
<gene>
    <name evidence="3" type="ORF">AOG54_01855</name>
    <name evidence="2" type="ORF">SE19_08700</name>
</gene>
<dbReference type="RefSeq" id="WP_048102128.1">
    <property type="nucleotide sequence ID" value="NZ_LJCQ01000410.1"/>
</dbReference>
<dbReference type="InterPro" id="IPR002805">
    <property type="entry name" value="Nict_dMeBzImd_PRibTrfase_arc"/>
</dbReference>
<dbReference type="AlphaFoldDB" id="A0A0P9CGR7"/>
<dbReference type="OrthoDB" id="9136at2157"/>
<dbReference type="Proteomes" id="UP000050515">
    <property type="component" value="Unassembled WGS sequence"/>
</dbReference>
<organism evidence="2 5">
    <name type="scientific">Acidiplasma aeolicum</name>
    <dbReference type="NCBI Taxonomy" id="507754"/>
    <lineage>
        <taxon>Archaea</taxon>
        <taxon>Methanobacteriati</taxon>
        <taxon>Thermoplasmatota</taxon>
        <taxon>Thermoplasmata</taxon>
        <taxon>Thermoplasmatales</taxon>
        <taxon>Ferroplasmaceae</taxon>
        <taxon>Acidiplasma</taxon>
    </lineage>
</organism>
<evidence type="ECO:0000313" key="4">
    <source>
        <dbReference type="Proteomes" id="UP000050320"/>
    </source>
</evidence>
<proteinExistence type="inferred from homology"/>
<dbReference type="EMBL" id="LKBG01000286">
    <property type="protein sequence ID" value="KQB33610.1"/>
    <property type="molecule type" value="Genomic_DNA"/>
</dbReference>
<comment type="similarity">
    <text evidence="1">Belongs to the UPF0284 family.</text>
</comment>
<evidence type="ECO:0000313" key="2">
    <source>
        <dbReference type="EMBL" id="KPV44724.1"/>
    </source>
</evidence>
<dbReference type="NCBIfam" id="NF003372">
    <property type="entry name" value="PRK04447.1-5"/>
    <property type="match status" value="1"/>
</dbReference>
<name>A0A0P9CGR7_9ARCH</name>
<dbReference type="PATRIC" id="fig|507754.4.peg.492"/>
<dbReference type="Proteomes" id="UP000050320">
    <property type="component" value="Unassembled WGS sequence"/>
</dbReference>
<comment type="caution">
    <text evidence="2">The sequence shown here is derived from an EMBL/GenBank/DDBJ whole genome shotgun (WGS) entry which is preliminary data.</text>
</comment>
<dbReference type="CDD" id="cd02439">
    <property type="entry name" value="DMB-PRT_CobT"/>
    <property type="match status" value="1"/>
</dbReference>
<reference evidence="2 5" key="1">
    <citation type="submission" date="2015-09" db="EMBL/GenBank/DDBJ databases">
        <title>Draft genome sequence of Acidiplasma aeolicum DSM 18409.</title>
        <authorList>
            <person name="Hemp J."/>
        </authorList>
    </citation>
    <scope>NUCLEOTIDE SEQUENCE [LARGE SCALE GENOMIC DNA]</scope>
    <source>
        <strain evidence="2 5">V</strain>
    </source>
</reference>
<dbReference type="GeneID" id="84222132"/>
<keyword evidence="4" id="KW-1185">Reference proteome</keyword>
<dbReference type="SUPFAM" id="SSF52733">
    <property type="entry name" value="Nicotinate mononucleotide:5,6-dimethylbenzimidazole phosphoribosyltransferase (CobT)"/>
    <property type="match status" value="1"/>
</dbReference>
<dbReference type="PANTHER" id="PTHR38811">
    <property type="match status" value="1"/>
</dbReference>
<dbReference type="InterPro" id="IPR036087">
    <property type="entry name" value="Nict_dMeBzImd_PRibTrfase_sf"/>
</dbReference>
<evidence type="ECO:0000313" key="3">
    <source>
        <dbReference type="EMBL" id="KQB33610.1"/>
    </source>
</evidence>
<sequence length="335" mass="36902">MIIQGNSIINKIDRNDDIIYVLLAGSTEISKIPGISAAGENSELTFLTPVLDSEIIYSGKCISYDVIPMTENGIPTPSIITRAANLVSGVDILIVDAGFYESPKIPYLHTKLGPANDPRKQEALTKYDVAVETGRYIGRMLDKKYKYIVLAESVPGGTTTAYMVLRSLGYDYMTSSSMKSGPDQLKRKVADEAFQRYKPVNNAMDSMIQYGDYMMALATGISGAVRNSTIMYAGGTQMACVYLLDKIINKSHEKRYIFTTGYIINDRGDLLSDIAGGNIIYAKTNFSGIQGLDYYEQGYVKEGTGFGAAFGIAYVINKNENLIYDEIKKVYNSFL</sequence>
<evidence type="ECO:0000313" key="5">
    <source>
        <dbReference type="Proteomes" id="UP000050515"/>
    </source>
</evidence>
<dbReference type="Gene3D" id="3.40.50.10210">
    <property type="match status" value="1"/>
</dbReference>